<accession>A0A517ZXY3</accession>
<protein>
    <submittedName>
        <fullName evidence="1">Uncharacterized protein</fullName>
    </submittedName>
</protein>
<sequence>MSYKDRNQRQIRFQFVSCLGDARTTQSAPLEGIATDDLIKDDCVSVLVQRLFL</sequence>
<dbReference type="AlphaFoldDB" id="A0A517ZXY3"/>
<proteinExistence type="predicted"/>
<name>A0A517ZXY3_9PLAN</name>
<evidence type="ECO:0000313" key="1">
    <source>
        <dbReference type="EMBL" id="QDU47343.1"/>
    </source>
</evidence>
<dbReference type="KEGG" id="sdyn:Mal52_58720"/>
<dbReference type="Proteomes" id="UP000319383">
    <property type="component" value="Chromosome"/>
</dbReference>
<dbReference type="EMBL" id="CP036276">
    <property type="protein sequence ID" value="QDU47343.1"/>
    <property type="molecule type" value="Genomic_DNA"/>
</dbReference>
<evidence type="ECO:0000313" key="2">
    <source>
        <dbReference type="Proteomes" id="UP000319383"/>
    </source>
</evidence>
<gene>
    <name evidence="1" type="ORF">Mal52_58720</name>
</gene>
<reference evidence="1 2" key="1">
    <citation type="submission" date="2019-02" db="EMBL/GenBank/DDBJ databases">
        <title>Deep-cultivation of Planctomycetes and their phenomic and genomic characterization uncovers novel biology.</title>
        <authorList>
            <person name="Wiegand S."/>
            <person name="Jogler M."/>
            <person name="Boedeker C."/>
            <person name="Pinto D."/>
            <person name="Vollmers J."/>
            <person name="Rivas-Marin E."/>
            <person name="Kohn T."/>
            <person name="Peeters S.H."/>
            <person name="Heuer A."/>
            <person name="Rast P."/>
            <person name="Oberbeckmann S."/>
            <person name="Bunk B."/>
            <person name="Jeske O."/>
            <person name="Meyerdierks A."/>
            <person name="Storesund J.E."/>
            <person name="Kallscheuer N."/>
            <person name="Luecker S."/>
            <person name="Lage O.M."/>
            <person name="Pohl T."/>
            <person name="Merkel B.J."/>
            <person name="Hornburger P."/>
            <person name="Mueller R.-W."/>
            <person name="Bruemmer F."/>
            <person name="Labrenz M."/>
            <person name="Spormann A.M."/>
            <person name="Op den Camp H."/>
            <person name="Overmann J."/>
            <person name="Amann R."/>
            <person name="Jetten M.S.M."/>
            <person name="Mascher T."/>
            <person name="Medema M.H."/>
            <person name="Devos D.P."/>
            <person name="Kaster A.-K."/>
            <person name="Ovreas L."/>
            <person name="Rohde M."/>
            <person name="Galperin M.Y."/>
            <person name="Jogler C."/>
        </authorList>
    </citation>
    <scope>NUCLEOTIDE SEQUENCE [LARGE SCALE GENOMIC DNA]</scope>
    <source>
        <strain evidence="1 2">Mal52</strain>
    </source>
</reference>
<organism evidence="1 2">
    <name type="scientific">Symmachiella dynata</name>
    <dbReference type="NCBI Taxonomy" id="2527995"/>
    <lineage>
        <taxon>Bacteria</taxon>
        <taxon>Pseudomonadati</taxon>
        <taxon>Planctomycetota</taxon>
        <taxon>Planctomycetia</taxon>
        <taxon>Planctomycetales</taxon>
        <taxon>Planctomycetaceae</taxon>
        <taxon>Symmachiella</taxon>
    </lineage>
</organism>
<keyword evidence="2" id="KW-1185">Reference proteome</keyword>